<sequence>SLPGIEVQDQYNEMLFCNLPFSYSLTNEANARKLPYNLGRVFEVLNQKKEQKIIESYSVSQTTLEQIFVQLAGEDEEAIRDKRGNNQNNAIQPPTTRL</sequence>
<feature type="region of interest" description="Disordered" evidence="1">
    <location>
        <begin position="78"/>
        <end position="98"/>
    </location>
</feature>
<accession>A0A8S2SNS9</accession>
<reference evidence="2" key="1">
    <citation type="submission" date="2021-02" db="EMBL/GenBank/DDBJ databases">
        <authorList>
            <person name="Nowell W R."/>
        </authorList>
    </citation>
    <scope>NUCLEOTIDE SEQUENCE</scope>
</reference>
<feature type="compositionally biased region" description="Polar residues" evidence="1">
    <location>
        <begin position="85"/>
        <end position="98"/>
    </location>
</feature>
<comment type="caution">
    <text evidence="2">The sequence shown here is derived from an EMBL/GenBank/DDBJ whole genome shotgun (WGS) entry which is preliminary data.</text>
</comment>
<dbReference type="AlphaFoldDB" id="A0A8S2SNS9"/>
<evidence type="ECO:0000313" key="3">
    <source>
        <dbReference type="Proteomes" id="UP000681720"/>
    </source>
</evidence>
<evidence type="ECO:0000256" key="1">
    <source>
        <dbReference type="SAM" id="MobiDB-lite"/>
    </source>
</evidence>
<dbReference type="EMBL" id="CAJOBJ010024190">
    <property type="protein sequence ID" value="CAF4233844.1"/>
    <property type="molecule type" value="Genomic_DNA"/>
</dbReference>
<evidence type="ECO:0000313" key="2">
    <source>
        <dbReference type="EMBL" id="CAF4233844.1"/>
    </source>
</evidence>
<name>A0A8S2SNS9_9BILA</name>
<feature type="non-terminal residue" evidence="2">
    <location>
        <position position="1"/>
    </location>
</feature>
<gene>
    <name evidence="2" type="ORF">GIL414_LOCUS22964</name>
</gene>
<dbReference type="Proteomes" id="UP000681720">
    <property type="component" value="Unassembled WGS sequence"/>
</dbReference>
<proteinExistence type="predicted"/>
<organism evidence="2 3">
    <name type="scientific">Rotaria magnacalcarata</name>
    <dbReference type="NCBI Taxonomy" id="392030"/>
    <lineage>
        <taxon>Eukaryota</taxon>
        <taxon>Metazoa</taxon>
        <taxon>Spiralia</taxon>
        <taxon>Gnathifera</taxon>
        <taxon>Rotifera</taxon>
        <taxon>Eurotatoria</taxon>
        <taxon>Bdelloidea</taxon>
        <taxon>Philodinida</taxon>
        <taxon>Philodinidae</taxon>
        <taxon>Rotaria</taxon>
    </lineage>
</organism>
<protein>
    <submittedName>
        <fullName evidence="2">Uncharacterized protein</fullName>
    </submittedName>
</protein>